<evidence type="ECO:0000259" key="1">
    <source>
        <dbReference type="Pfam" id="PF00535"/>
    </source>
</evidence>
<proteinExistence type="predicted"/>
<gene>
    <name evidence="2" type="ORF">DYBT9275_04166</name>
</gene>
<dbReference type="InterPro" id="IPR050834">
    <property type="entry name" value="Glycosyltransf_2"/>
</dbReference>
<evidence type="ECO:0000313" key="2">
    <source>
        <dbReference type="EMBL" id="CAG5007968.1"/>
    </source>
</evidence>
<dbReference type="EMBL" id="CAJRAF010000002">
    <property type="protein sequence ID" value="CAG5007968.1"/>
    <property type="molecule type" value="Genomic_DNA"/>
</dbReference>
<dbReference type="AlphaFoldDB" id="A0A916JIT0"/>
<protein>
    <recommendedName>
        <fullName evidence="1">Glycosyltransferase 2-like domain-containing protein</fullName>
    </recommendedName>
</protein>
<dbReference type="PANTHER" id="PTHR43685">
    <property type="entry name" value="GLYCOSYLTRANSFERASE"/>
    <property type="match status" value="1"/>
</dbReference>
<dbReference type="Gene3D" id="3.90.550.10">
    <property type="entry name" value="Spore Coat Polysaccharide Biosynthesis Protein SpsA, Chain A"/>
    <property type="match status" value="1"/>
</dbReference>
<dbReference type="RefSeq" id="WP_215240568.1">
    <property type="nucleotide sequence ID" value="NZ_CAJRAF010000002.1"/>
</dbReference>
<dbReference type="SUPFAM" id="SSF53448">
    <property type="entry name" value="Nucleotide-diphospho-sugar transferases"/>
    <property type="match status" value="1"/>
</dbReference>
<feature type="domain" description="Glycosyltransferase 2-like" evidence="1">
    <location>
        <begin position="4"/>
        <end position="157"/>
    </location>
</feature>
<reference evidence="2" key="1">
    <citation type="submission" date="2021-04" db="EMBL/GenBank/DDBJ databases">
        <authorList>
            <person name="Rodrigo-Torres L."/>
            <person name="Arahal R. D."/>
            <person name="Lucena T."/>
        </authorList>
    </citation>
    <scope>NUCLEOTIDE SEQUENCE</scope>
    <source>
        <strain evidence="2">CECT 9275</strain>
    </source>
</reference>
<organism evidence="2 3">
    <name type="scientific">Dyadobacter helix</name>
    <dbReference type="NCBI Taxonomy" id="2822344"/>
    <lineage>
        <taxon>Bacteria</taxon>
        <taxon>Pseudomonadati</taxon>
        <taxon>Bacteroidota</taxon>
        <taxon>Cytophagia</taxon>
        <taxon>Cytophagales</taxon>
        <taxon>Spirosomataceae</taxon>
        <taxon>Dyadobacter</taxon>
    </lineage>
</organism>
<comment type="caution">
    <text evidence="2">The sequence shown here is derived from an EMBL/GenBank/DDBJ whole genome shotgun (WGS) entry which is preliminary data.</text>
</comment>
<dbReference type="Pfam" id="PF00535">
    <property type="entry name" value="Glycos_transf_2"/>
    <property type="match status" value="1"/>
</dbReference>
<dbReference type="Proteomes" id="UP000680038">
    <property type="component" value="Unassembled WGS sequence"/>
</dbReference>
<accession>A0A916JIT0</accession>
<name>A0A916JIT0_9BACT</name>
<evidence type="ECO:0000313" key="3">
    <source>
        <dbReference type="Proteomes" id="UP000680038"/>
    </source>
</evidence>
<dbReference type="PANTHER" id="PTHR43685:SF2">
    <property type="entry name" value="GLYCOSYLTRANSFERASE 2-LIKE DOMAIN-CONTAINING PROTEIN"/>
    <property type="match status" value="1"/>
</dbReference>
<sequence>MDVSVIIPTWNRASTITRAILSVLNQTKDVKEIIICDDGSTDNTLDIVRDIADPRIRWLSGIHSGLPAVPRNRGLFEAKGEWIAFLDSDDEWLPRKIESQLALISKTKNLAACSNAFRITANNQDFSNSYFDNDTVLLLDLKQLLKINKVICSSALFHSSLISKLEGFPENHNLRAIEDYALWLRLACLTPIAYHPAPLLRYYDDPSNSIRKEDSNAGLQKNQVLSDFHAWRSRKSETLGPLTKLNIWNTLNQLEKGRGSAQLHFFIKKALNLINHL</sequence>
<dbReference type="InterPro" id="IPR001173">
    <property type="entry name" value="Glyco_trans_2-like"/>
</dbReference>
<dbReference type="InterPro" id="IPR029044">
    <property type="entry name" value="Nucleotide-diphossugar_trans"/>
</dbReference>
<keyword evidence="3" id="KW-1185">Reference proteome</keyword>